<dbReference type="Proteomes" id="UP000092444">
    <property type="component" value="Unassembled WGS sequence"/>
</dbReference>
<proteinExistence type="predicted"/>
<dbReference type="VEuPathDB" id="VectorBase:GMOY009800"/>
<protein>
    <submittedName>
        <fullName evidence="1">Uncharacterized protein</fullName>
    </submittedName>
</protein>
<name>A0A1B0G913_GLOMM</name>
<dbReference type="AlphaFoldDB" id="A0A1B0G913"/>
<evidence type="ECO:0000313" key="1">
    <source>
        <dbReference type="EnsemblMetazoa" id="GMOY009800-PA"/>
    </source>
</evidence>
<keyword evidence="2" id="KW-1185">Reference proteome</keyword>
<evidence type="ECO:0000313" key="2">
    <source>
        <dbReference type="Proteomes" id="UP000092444"/>
    </source>
</evidence>
<dbReference type="EnsemblMetazoa" id="GMOY009800-RA">
    <property type="protein sequence ID" value="GMOY009800-PA"/>
    <property type="gene ID" value="GMOY009800"/>
</dbReference>
<organism evidence="1 2">
    <name type="scientific">Glossina morsitans morsitans</name>
    <name type="common">Savannah tsetse fly</name>
    <dbReference type="NCBI Taxonomy" id="37546"/>
    <lineage>
        <taxon>Eukaryota</taxon>
        <taxon>Metazoa</taxon>
        <taxon>Ecdysozoa</taxon>
        <taxon>Arthropoda</taxon>
        <taxon>Hexapoda</taxon>
        <taxon>Insecta</taxon>
        <taxon>Pterygota</taxon>
        <taxon>Neoptera</taxon>
        <taxon>Endopterygota</taxon>
        <taxon>Diptera</taxon>
        <taxon>Brachycera</taxon>
        <taxon>Muscomorpha</taxon>
        <taxon>Hippoboscoidea</taxon>
        <taxon>Glossinidae</taxon>
        <taxon>Glossina</taxon>
    </lineage>
</organism>
<dbReference type="EMBL" id="CCAG010002960">
    <property type="status" value="NOT_ANNOTATED_CDS"/>
    <property type="molecule type" value="Genomic_DNA"/>
</dbReference>
<sequence length="80" mass="9460">MMTLPFVEEKIKIQSLKINWEQIVDAIDKFRGMPEWLKLLHQQQRNVHLSHRFMEDGCAENVVRWGDLLLPQCSSKVVLN</sequence>
<accession>A0A1B0G913</accession>
<reference evidence="1" key="1">
    <citation type="submission" date="2020-05" db="UniProtKB">
        <authorList>
            <consortium name="EnsemblMetazoa"/>
        </authorList>
    </citation>
    <scope>IDENTIFICATION</scope>
    <source>
        <strain evidence="1">Yale</strain>
    </source>
</reference>